<proteinExistence type="predicted"/>
<evidence type="ECO:0000313" key="3">
    <source>
        <dbReference type="Proteomes" id="UP000247480"/>
    </source>
</evidence>
<sequence>MRYARDVRRVGSSVFHAALTMTARYCIGASSDIVVFGHVFKTSSGMHYAGVVDLTVV</sequence>
<name>A0A2V0QV31_PSESF</name>
<evidence type="ECO:0000313" key="2">
    <source>
        <dbReference type="EMBL" id="GBH16731.1"/>
    </source>
</evidence>
<dbReference type="AlphaFoldDB" id="A0A2V0QV31"/>
<dbReference type="Proteomes" id="UP000247480">
    <property type="component" value="Unassembled WGS sequence"/>
</dbReference>
<comment type="caution">
    <text evidence="1">The sequence shown here is derived from an EMBL/GenBank/DDBJ whole genome shotgun (WGS) entry which is preliminary data.</text>
</comment>
<protein>
    <submittedName>
        <fullName evidence="1">Uncharacterized protein</fullName>
    </submittedName>
</protein>
<dbReference type="Proteomes" id="UP000248291">
    <property type="component" value="Unassembled WGS sequence"/>
</dbReference>
<gene>
    <name evidence="1" type="ORF">KPSA1_04752</name>
    <name evidence="2" type="ORF">KPSA3_02687</name>
</gene>
<evidence type="ECO:0000313" key="1">
    <source>
        <dbReference type="EMBL" id="GBH11314.1"/>
    </source>
</evidence>
<reference evidence="1 3" key="1">
    <citation type="submission" date="2018-04" db="EMBL/GenBank/DDBJ databases">
        <title>Draft genome sequence of Pseudomonas syringae pv. actinidiae biovar 1 strains isolated from kiwifruit in Kagawa prefecture.</title>
        <authorList>
            <person name="Tabuchi M."/>
            <person name="Saito M."/>
            <person name="Fujiwara S."/>
            <person name="Sasa N."/>
            <person name="Akimitsu K."/>
            <person name="Gomi K."/>
            <person name="Konishi-Sugita S."/>
            <person name="Hamano K."/>
            <person name="Kataoka I."/>
        </authorList>
    </citation>
    <scope>NUCLEOTIDE SEQUENCE [LARGE SCALE GENOMIC DNA]</scope>
    <source>
        <strain evidence="1 3">MAFF212206</strain>
    </source>
</reference>
<dbReference type="EMBL" id="BGKA01000089">
    <property type="protein sequence ID" value="GBH16731.1"/>
    <property type="molecule type" value="Genomic_DNA"/>
</dbReference>
<organism evidence="1 3">
    <name type="scientific">Pseudomonas syringae pv. actinidiae</name>
    <dbReference type="NCBI Taxonomy" id="103796"/>
    <lineage>
        <taxon>Bacteria</taxon>
        <taxon>Pseudomonadati</taxon>
        <taxon>Pseudomonadota</taxon>
        <taxon>Gammaproteobacteria</taxon>
        <taxon>Pseudomonadales</taxon>
        <taxon>Pseudomonadaceae</taxon>
        <taxon>Pseudomonas</taxon>
        <taxon>Pseudomonas syringae</taxon>
    </lineage>
</organism>
<accession>A0A2V0QV31</accession>
<dbReference type="EMBL" id="BGJZ01000234">
    <property type="protein sequence ID" value="GBH11314.1"/>
    <property type="molecule type" value="Genomic_DNA"/>
</dbReference>
<evidence type="ECO:0000313" key="4">
    <source>
        <dbReference type="Proteomes" id="UP000248291"/>
    </source>
</evidence>
<reference evidence="2 4" key="2">
    <citation type="submission" date="2018-04" db="EMBL/GenBank/DDBJ databases">
        <title>Draft genome sequence of Pseudomonas syringae pv. actinidiae biovar 3 strains isolated from kiwifruit in Kagawa prefecture.</title>
        <authorList>
            <person name="Tabuchi M."/>
            <person name="Saito M."/>
            <person name="Fujiwara S."/>
            <person name="Sasa N."/>
            <person name="Akimitsu K."/>
            <person name="Gomi K."/>
            <person name="Konishi-Sugita S."/>
            <person name="Hamano K."/>
            <person name="Kataoka I."/>
        </authorList>
    </citation>
    <scope>NUCLEOTIDE SEQUENCE [LARGE SCALE GENOMIC DNA]</scope>
    <source>
        <strain evidence="2 4">MAFF212211</strain>
    </source>
</reference>